<dbReference type="InterPro" id="IPR046960">
    <property type="entry name" value="PPR_At4g14850-like_plant"/>
</dbReference>
<dbReference type="PROSITE" id="PS51375">
    <property type="entry name" value="PPR"/>
    <property type="match status" value="5"/>
</dbReference>
<dbReference type="Pfam" id="PF01535">
    <property type="entry name" value="PPR"/>
    <property type="match status" value="11"/>
</dbReference>
<dbReference type="InterPro" id="IPR002885">
    <property type="entry name" value="PPR_rpt"/>
</dbReference>
<dbReference type="GO" id="GO:0005737">
    <property type="term" value="C:cytoplasm"/>
    <property type="evidence" value="ECO:0007669"/>
    <property type="project" value="UniProtKB-ARBA"/>
</dbReference>
<feature type="repeat" description="PPR" evidence="3">
    <location>
        <begin position="372"/>
        <end position="406"/>
    </location>
</feature>
<evidence type="ECO:0000256" key="2">
    <source>
        <dbReference type="ARBA" id="ARBA00061659"/>
    </source>
</evidence>
<evidence type="ECO:0000256" key="3">
    <source>
        <dbReference type="PROSITE-ProRule" id="PRU00708"/>
    </source>
</evidence>
<gene>
    <name evidence="4" type="ORF">Cgig2_021610</name>
</gene>
<comment type="caution">
    <text evidence="4">The sequence shown here is derived from an EMBL/GenBank/DDBJ whole genome shotgun (WGS) entry which is preliminary data.</text>
</comment>
<proteinExistence type="inferred from homology"/>
<protein>
    <recommendedName>
        <fullName evidence="6">Pentatricopeptide repeat-containing protein</fullName>
    </recommendedName>
</protein>
<dbReference type="FunFam" id="1.25.40.10:FF:001573">
    <property type="entry name" value="Pentatricopeptide repeat-containing protein mitochondrial"/>
    <property type="match status" value="1"/>
</dbReference>
<name>A0A9Q1JHC6_9CARY</name>
<evidence type="ECO:0008006" key="6">
    <source>
        <dbReference type="Google" id="ProtNLM"/>
    </source>
</evidence>
<dbReference type="GO" id="GO:0009451">
    <property type="term" value="P:RNA modification"/>
    <property type="evidence" value="ECO:0007669"/>
    <property type="project" value="InterPro"/>
</dbReference>
<dbReference type="FunFam" id="1.25.40.10:FF:000344">
    <property type="entry name" value="Pentatricopeptide repeat-containing protein"/>
    <property type="match status" value="1"/>
</dbReference>
<evidence type="ECO:0000256" key="1">
    <source>
        <dbReference type="ARBA" id="ARBA00022737"/>
    </source>
</evidence>
<keyword evidence="5" id="KW-1185">Reference proteome</keyword>
<dbReference type="AlphaFoldDB" id="A0A9Q1JHC6"/>
<feature type="repeat" description="PPR" evidence="3">
    <location>
        <begin position="271"/>
        <end position="305"/>
    </location>
</feature>
<keyword evidence="1" id="KW-0677">Repeat</keyword>
<feature type="repeat" description="PPR" evidence="3">
    <location>
        <begin position="74"/>
        <end position="104"/>
    </location>
</feature>
<organism evidence="4 5">
    <name type="scientific">Carnegiea gigantea</name>
    <dbReference type="NCBI Taxonomy" id="171969"/>
    <lineage>
        <taxon>Eukaryota</taxon>
        <taxon>Viridiplantae</taxon>
        <taxon>Streptophyta</taxon>
        <taxon>Embryophyta</taxon>
        <taxon>Tracheophyta</taxon>
        <taxon>Spermatophyta</taxon>
        <taxon>Magnoliopsida</taxon>
        <taxon>eudicotyledons</taxon>
        <taxon>Gunneridae</taxon>
        <taxon>Pentapetalae</taxon>
        <taxon>Caryophyllales</taxon>
        <taxon>Cactineae</taxon>
        <taxon>Cactaceae</taxon>
        <taxon>Cactoideae</taxon>
        <taxon>Echinocereeae</taxon>
        <taxon>Carnegiea</taxon>
    </lineage>
</organism>
<dbReference type="Gene3D" id="1.25.40.10">
    <property type="entry name" value="Tetratricopeptide repeat domain"/>
    <property type="match status" value="6"/>
</dbReference>
<dbReference type="Pfam" id="PF13041">
    <property type="entry name" value="PPR_2"/>
    <property type="match status" value="2"/>
</dbReference>
<dbReference type="Proteomes" id="UP001153076">
    <property type="component" value="Unassembled WGS sequence"/>
</dbReference>
<dbReference type="EMBL" id="JAKOGI010003713">
    <property type="protein sequence ID" value="KAJ8420216.1"/>
    <property type="molecule type" value="Genomic_DNA"/>
</dbReference>
<sequence length="840" mass="93487">MIVNGCDLHYYARVLQSCNAYNLIDQGKQLHLMFLKKGILNSAVTLGNRLLQMYMKCGAMDDAAKLFDEMPQRNCFSWNTMIEGYMKSGKKDRSLELFDFMPHKNDFSWNVVISGCAKMNDLDSARMLFNQMPSKDGVARTSIIHGYVRHGYPREALRMFKGSNFDPDGAWRRDAFVLATVIGACTDLKAPECGKQIHARIVIDEVELDSVLGSSLVNLYSKCGDLDNASHVLSLMKEADDFSLSALITGYANAGRMNDARRIFNSVAKTCVVVWNSLISGYVTNNEGTEALLLFNIMRINDLKPDYSSFASVLNACSSVGALGHGKQLHTHAFKVGVSKDAVVACALINMYSKCRSSDDACKFFSEIELYDTVLLNSMINVYSNCGRIQEAKQIFDSTLHKTLISWNSMLAGFCQNGCPLLTLDLFYEMNMLEIKMDNFTLASVISSCASVSSLEFGEQVFAKATVAGLDTDLIVCTSLIDFYCKCGFVYLGKKIFDGMVKLDEASWNSMLTGYATNGYGMEALRLFDEMRHAGVQLSDITFTVVLSACSHRGLIEEARKWFHLMQSEYHIEPGYEHYSCMVDLLARAGCLEEAMSLIAQMPFNADATMWSSILRGCVAHGHNSLGKEIAELIIDIDPENSSAYVQLSGMFASSGDWKGSIHVREAMKYKCIEKTPGISWIEISVSLQHYELFSLGHSVTRKLSTAGSFFQSVENQMAIERCLSTPFRIHHSAFIRKPVCGLVMLRKNQVPLKKTVALHIRSSSRDQVFEDHSNGIVCYVDNSGEIVCEGFDEGPRIVQQYPSAPYSLRQIWLQILDGETANGSNSVEEHPCNGLNALH</sequence>
<dbReference type="OrthoDB" id="772568at2759"/>
<evidence type="ECO:0000313" key="4">
    <source>
        <dbReference type="EMBL" id="KAJ8420216.1"/>
    </source>
</evidence>
<dbReference type="GO" id="GO:0003723">
    <property type="term" value="F:RNA binding"/>
    <property type="evidence" value="ECO:0007669"/>
    <property type="project" value="InterPro"/>
</dbReference>
<evidence type="ECO:0000313" key="5">
    <source>
        <dbReference type="Proteomes" id="UP001153076"/>
    </source>
</evidence>
<feature type="repeat" description="PPR" evidence="3">
    <location>
        <begin position="504"/>
        <end position="538"/>
    </location>
</feature>
<reference evidence="4" key="1">
    <citation type="submission" date="2022-04" db="EMBL/GenBank/DDBJ databases">
        <title>Carnegiea gigantea Genome sequencing and assembly v2.</title>
        <authorList>
            <person name="Copetti D."/>
            <person name="Sanderson M.J."/>
            <person name="Burquez A."/>
            <person name="Wojciechowski M.F."/>
        </authorList>
    </citation>
    <scope>NUCLEOTIDE SEQUENCE</scope>
    <source>
        <strain evidence="4">SGP5-SGP5p</strain>
        <tissue evidence="4">Aerial part</tissue>
    </source>
</reference>
<dbReference type="PANTHER" id="PTHR47926">
    <property type="entry name" value="PENTATRICOPEPTIDE REPEAT-CONTAINING PROTEIN"/>
    <property type="match status" value="1"/>
</dbReference>
<dbReference type="NCBIfam" id="TIGR00756">
    <property type="entry name" value="PPR"/>
    <property type="match status" value="6"/>
</dbReference>
<feature type="repeat" description="PPR" evidence="3">
    <location>
        <begin position="105"/>
        <end position="139"/>
    </location>
</feature>
<dbReference type="InterPro" id="IPR011990">
    <property type="entry name" value="TPR-like_helical_dom_sf"/>
</dbReference>
<accession>A0A9Q1JHC6</accession>
<dbReference type="InterPro" id="IPR046848">
    <property type="entry name" value="E_motif"/>
</dbReference>
<comment type="similarity">
    <text evidence="2">Belongs to the PPR family. PCMP-E subfamily.</text>
</comment>
<dbReference type="PANTHER" id="PTHR47926:SF392">
    <property type="entry name" value="PENTATRICOPEPTIDE REPEAT-CONTAINING PROTEIN"/>
    <property type="match status" value="1"/>
</dbReference>
<dbReference type="FunFam" id="1.25.40.10:FF:000797">
    <property type="entry name" value="Pentatricopeptide repeat-containing protein chloroplastic"/>
    <property type="match status" value="1"/>
</dbReference>
<dbReference type="Pfam" id="PF20431">
    <property type="entry name" value="E_motif"/>
    <property type="match status" value="1"/>
</dbReference>